<comment type="caution">
    <text evidence="1">The sequence shown here is derived from an EMBL/GenBank/DDBJ whole genome shotgun (WGS) entry which is preliminary data.</text>
</comment>
<dbReference type="PANTHER" id="PTHR47165:SF4">
    <property type="entry name" value="OS03G0429900 PROTEIN"/>
    <property type="match status" value="1"/>
</dbReference>
<dbReference type="CDD" id="cd04476">
    <property type="entry name" value="RPA1_DBD_C"/>
    <property type="match status" value="1"/>
</dbReference>
<dbReference type="InterPro" id="IPR005024">
    <property type="entry name" value="Snf7_fam"/>
</dbReference>
<keyword evidence="2" id="KW-1185">Reference proteome</keyword>
<evidence type="ECO:0000313" key="2">
    <source>
        <dbReference type="Proteomes" id="UP001229421"/>
    </source>
</evidence>
<gene>
    <name evidence="1" type="ORF">QVD17_30188</name>
</gene>
<dbReference type="Proteomes" id="UP001229421">
    <property type="component" value="Unassembled WGS sequence"/>
</dbReference>
<sequence length="734" mass="82198">MWWLVLEKWLWWYGVDVKEEKECLFGVVVVGGGVKMQEDSEEEDRKKKKKCEMWGLKSFITMFRPKGQSFVFSMLGFAMQNGLRQLVARLPGHLIGFGFAMAEGPASPGGGSHESGELSPRSSNVREQDRFLPVAENSSSLSIGYSNLTFTCSQNLGYKMHASIVHKADHVTAVDAMKRDFMMWLMHYVVIWGDAFCSWLPHILTNLTHDKFIHLTRFPNGGTKILACQLVWLRQQIANLQSSRAQMRGIATHKQALAAHSFVAVGMKGATKAMSAMNKCDDFVGSLYGFSFTSFDLLRSNAIPNDSAVDIIGHVFNYFLIVDHETAKTKKVKKKISLQLHDLEGRMIFVTLWETFAVKMSKHLEKRKKGDTTVMVLQFGTFNFGSGRAYVNSGFQGTSLYINEDIGDINAYTARLLEKKQTESSSSLRIEATEIVTDMKTDILSNCVFNTMADVNKAAQTKIVVVLGTIITFPPDMEWYYNACNTCNRKVTYDKIYIDPTTGNELDEPKDVIVCPTSGCKVVSTVPRFKFDLRVQDSTGVVSLTLMDRQARRFLRRTAKELIDKMLDDGAFDIIPEEIINLVGKKYIFKIDISEFNINNKYKSFTIIKWTEDPTIISTVESTYAIEQGENSSSMIISSSDLVSNQSKTMQNSTSLSTADVTPLSLIESSTARTMSVNESFEKESAFTGVKRKLADSFDVEESPTTSGFKASEDITEGAIKVPKSAMLVPKLEK</sequence>
<evidence type="ECO:0008006" key="3">
    <source>
        <dbReference type="Google" id="ProtNLM"/>
    </source>
</evidence>
<dbReference type="EMBL" id="JAUHHV010000008">
    <property type="protein sequence ID" value="KAK1414444.1"/>
    <property type="molecule type" value="Genomic_DNA"/>
</dbReference>
<dbReference type="SUPFAM" id="SSF50249">
    <property type="entry name" value="Nucleic acid-binding proteins"/>
    <property type="match status" value="2"/>
</dbReference>
<dbReference type="Gene3D" id="6.10.140.1230">
    <property type="match status" value="1"/>
</dbReference>
<name>A0AAD8K130_TARER</name>
<dbReference type="Pfam" id="PF03357">
    <property type="entry name" value="Snf7"/>
    <property type="match status" value="1"/>
</dbReference>
<proteinExistence type="predicted"/>
<protein>
    <recommendedName>
        <fullName evidence="3">Nucleic acid-binding, OB-fold protein</fullName>
    </recommendedName>
</protein>
<dbReference type="AlphaFoldDB" id="A0AAD8K130"/>
<reference evidence="1" key="1">
    <citation type="journal article" date="2023" name="bioRxiv">
        <title>Improved chromosome-level genome assembly for marigold (Tagetes erecta).</title>
        <authorList>
            <person name="Jiang F."/>
            <person name="Yuan L."/>
            <person name="Wang S."/>
            <person name="Wang H."/>
            <person name="Xu D."/>
            <person name="Wang A."/>
            <person name="Fan W."/>
        </authorList>
    </citation>
    <scope>NUCLEOTIDE SEQUENCE</scope>
    <source>
        <strain evidence="1">WSJ</strain>
        <tissue evidence="1">Leaf</tissue>
    </source>
</reference>
<dbReference type="PANTHER" id="PTHR47165">
    <property type="entry name" value="OS03G0429900 PROTEIN"/>
    <property type="match status" value="1"/>
</dbReference>
<dbReference type="InterPro" id="IPR047192">
    <property type="entry name" value="Euk_RPA1_DBD_C"/>
</dbReference>
<organism evidence="1 2">
    <name type="scientific">Tagetes erecta</name>
    <name type="common">African marigold</name>
    <dbReference type="NCBI Taxonomy" id="13708"/>
    <lineage>
        <taxon>Eukaryota</taxon>
        <taxon>Viridiplantae</taxon>
        <taxon>Streptophyta</taxon>
        <taxon>Embryophyta</taxon>
        <taxon>Tracheophyta</taxon>
        <taxon>Spermatophyta</taxon>
        <taxon>Magnoliopsida</taxon>
        <taxon>eudicotyledons</taxon>
        <taxon>Gunneridae</taxon>
        <taxon>Pentapetalae</taxon>
        <taxon>asterids</taxon>
        <taxon>campanulids</taxon>
        <taxon>Asterales</taxon>
        <taxon>Asteraceae</taxon>
        <taxon>Asteroideae</taxon>
        <taxon>Heliantheae alliance</taxon>
        <taxon>Tageteae</taxon>
        <taxon>Tagetes</taxon>
    </lineage>
</organism>
<evidence type="ECO:0000313" key="1">
    <source>
        <dbReference type="EMBL" id="KAK1414444.1"/>
    </source>
</evidence>
<dbReference type="Gene3D" id="2.40.50.140">
    <property type="entry name" value="Nucleic acid-binding proteins"/>
    <property type="match status" value="2"/>
</dbReference>
<accession>A0AAD8K130</accession>
<dbReference type="InterPro" id="IPR012340">
    <property type="entry name" value="NA-bd_OB-fold"/>
</dbReference>
<dbReference type="GO" id="GO:0007034">
    <property type="term" value="P:vacuolar transport"/>
    <property type="evidence" value="ECO:0007669"/>
    <property type="project" value="InterPro"/>
</dbReference>